<dbReference type="PROSITE" id="PS00901">
    <property type="entry name" value="CYS_SYNTHASE"/>
    <property type="match status" value="1"/>
</dbReference>
<dbReference type="CDD" id="cd01561">
    <property type="entry name" value="CBS_like"/>
    <property type="match status" value="1"/>
</dbReference>
<dbReference type="EC" id="2.5.1.140" evidence="6"/>
<dbReference type="SUPFAM" id="SSF53686">
    <property type="entry name" value="Tryptophan synthase beta subunit-like PLP-dependent enzymes"/>
    <property type="match status" value="1"/>
</dbReference>
<comment type="function">
    <text evidence="2">Catalyzes the synthesis of N-((2S)-2-amino-2-carboxyethyl)-L-glutamate (ACEGA) from O-phospho-L-serine and L-glutamate. Involved in the biosynthesis of L-2,3-diaminopropionic acid (L-Dap), a precursor of staphyloferrin B and antibiotics.</text>
</comment>
<dbReference type="RefSeq" id="WP_282773612.1">
    <property type="nucleotide sequence ID" value="NZ_JAGGMS010000001.1"/>
</dbReference>
<dbReference type="PANTHER" id="PTHR10314">
    <property type="entry name" value="CYSTATHIONINE BETA-SYNTHASE"/>
    <property type="match status" value="1"/>
</dbReference>
<dbReference type="InterPro" id="IPR023927">
    <property type="entry name" value="SbnA"/>
</dbReference>
<comment type="cofactor">
    <cofactor evidence="1">
        <name>pyridoxal 5'-phosphate</name>
        <dbReference type="ChEBI" id="CHEBI:597326"/>
    </cofactor>
</comment>
<sequence>MSPGSPGSAPPGILAAIGRTPLVELRNLLPGFGGRVFAKLERSNPGGSIKDRTAYAMLRGPLESGELVPGRSVVVESSSGNLAIGLAQVCRYFDLRFVCVVDARTTSRNLALLAAYQAEVEVITEPDRASGEYLPARLARVRELAATVPHAFWPNQYTNPLNPAAHHETMAEIAAELGGRVDFLFASASTFGTLRGCADHIRATGMATRVIGVDATGSVIFGREAGPRLLPGHGASVVPPLTDPSLIDEVVHVSDLDSVVACRRLLRREAVLAGGSSGAVVAALEELSPRIPDGAHCVLVFADGGDRYLDTIFSDAWVTANFGEVAHLWASRDLSGV</sequence>
<organism evidence="11 12">
    <name type="scientific">Amycolatopsis magusensis</name>
    <dbReference type="NCBI Taxonomy" id="882444"/>
    <lineage>
        <taxon>Bacteria</taxon>
        <taxon>Bacillati</taxon>
        <taxon>Actinomycetota</taxon>
        <taxon>Actinomycetes</taxon>
        <taxon>Pseudonocardiales</taxon>
        <taxon>Pseudonocardiaceae</taxon>
        <taxon>Amycolatopsis</taxon>
    </lineage>
</organism>
<keyword evidence="9" id="KW-0663">Pyridoxal phosphate</keyword>
<dbReference type="InterPro" id="IPR036052">
    <property type="entry name" value="TrpB-like_PALP_sf"/>
</dbReference>
<dbReference type="Gene3D" id="3.40.50.1100">
    <property type="match status" value="2"/>
</dbReference>
<keyword evidence="12" id="KW-1185">Reference proteome</keyword>
<proteinExistence type="inferred from homology"/>
<keyword evidence="8 11" id="KW-0808">Transferase</keyword>
<protein>
    <recommendedName>
        <fullName evidence="7">N-(2-amino-2-carboxyethyl)-L-glutamate synthase</fullName>
        <ecNumber evidence="6">2.5.1.140</ecNumber>
    </recommendedName>
</protein>
<feature type="domain" description="Tryptophan synthase beta chain-like PALP" evidence="10">
    <location>
        <begin position="14"/>
        <end position="303"/>
    </location>
</feature>
<accession>A0ABS4PVZ6</accession>
<dbReference type="NCBIfam" id="TIGR03945">
    <property type="entry name" value="PLP_SbnA_fam"/>
    <property type="match status" value="1"/>
</dbReference>
<dbReference type="InterPro" id="IPR001926">
    <property type="entry name" value="TrpB-like_PALP"/>
</dbReference>
<evidence type="ECO:0000256" key="4">
    <source>
        <dbReference type="ARBA" id="ARBA00008519"/>
    </source>
</evidence>
<dbReference type="InterPro" id="IPR050214">
    <property type="entry name" value="Cys_Synth/Cystath_Beta-Synth"/>
</dbReference>
<evidence type="ECO:0000256" key="6">
    <source>
        <dbReference type="ARBA" id="ARBA00012331"/>
    </source>
</evidence>
<name>A0ABS4PVZ6_9PSEU</name>
<comment type="similarity">
    <text evidence="4">Belongs to the cysteine synthase/cystathionine beta-synthase family. SbnA subfamily.</text>
</comment>
<comment type="subunit">
    <text evidence="5">Homodimer.</text>
</comment>
<evidence type="ECO:0000256" key="7">
    <source>
        <dbReference type="ARBA" id="ARBA00016985"/>
    </source>
</evidence>
<reference evidence="11 12" key="1">
    <citation type="submission" date="2021-03" db="EMBL/GenBank/DDBJ databases">
        <title>Sequencing the genomes of 1000 actinobacteria strains.</title>
        <authorList>
            <person name="Klenk H.-P."/>
        </authorList>
    </citation>
    <scope>NUCLEOTIDE SEQUENCE [LARGE SCALE GENOMIC DNA]</scope>
    <source>
        <strain evidence="11 12">DSM 45510</strain>
    </source>
</reference>
<dbReference type="GO" id="GO:0004124">
    <property type="term" value="F:cysteine synthase activity"/>
    <property type="evidence" value="ECO:0007669"/>
    <property type="project" value="UniProtKB-EC"/>
</dbReference>
<dbReference type="Proteomes" id="UP000741013">
    <property type="component" value="Unassembled WGS sequence"/>
</dbReference>
<gene>
    <name evidence="11" type="ORF">JOM49_005123</name>
</gene>
<evidence type="ECO:0000256" key="2">
    <source>
        <dbReference type="ARBA" id="ARBA00004056"/>
    </source>
</evidence>
<evidence type="ECO:0000256" key="5">
    <source>
        <dbReference type="ARBA" id="ARBA00011738"/>
    </source>
</evidence>
<evidence type="ECO:0000313" key="11">
    <source>
        <dbReference type="EMBL" id="MBP2183597.1"/>
    </source>
</evidence>
<evidence type="ECO:0000256" key="3">
    <source>
        <dbReference type="ARBA" id="ARBA00004924"/>
    </source>
</evidence>
<evidence type="ECO:0000256" key="9">
    <source>
        <dbReference type="ARBA" id="ARBA00022898"/>
    </source>
</evidence>
<evidence type="ECO:0000256" key="1">
    <source>
        <dbReference type="ARBA" id="ARBA00001933"/>
    </source>
</evidence>
<dbReference type="InterPro" id="IPR001216">
    <property type="entry name" value="P-phosphate_BS"/>
</dbReference>
<comment type="pathway">
    <text evidence="3">Siderophore biosynthesis.</text>
</comment>
<comment type="caution">
    <text evidence="11">The sequence shown here is derived from an EMBL/GenBank/DDBJ whole genome shotgun (WGS) entry which is preliminary data.</text>
</comment>
<evidence type="ECO:0000256" key="8">
    <source>
        <dbReference type="ARBA" id="ARBA00022679"/>
    </source>
</evidence>
<dbReference type="Pfam" id="PF00291">
    <property type="entry name" value="PALP"/>
    <property type="match status" value="1"/>
</dbReference>
<dbReference type="EMBL" id="JAGGMS010000001">
    <property type="protein sequence ID" value="MBP2183597.1"/>
    <property type="molecule type" value="Genomic_DNA"/>
</dbReference>
<evidence type="ECO:0000259" key="10">
    <source>
        <dbReference type="Pfam" id="PF00291"/>
    </source>
</evidence>
<evidence type="ECO:0000313" key="12">
    <source>
        <dbReference type="Proteomes" id="UP000741013"/>
    </source>
</evidence>